<gene>
    <name evidence="4" type="ORF">H8R92_00585</name>
</gene>
<dbReference type="Pfam" id="PF00535">
    <property type="entry name" value="Glycos_transf_2"/>
    <property type="match status" value="1"/>
</dbReference>
<feature type="domain" description="Glycosyltransferase 2-like" evidence="3">
    <location>
        <begin position="7"/>
        <end position="134"/>
    </location>
</feature>
<keyword evidence="5" id="KW-1185">Reference proteome</keyword>
<organism evidence="4 5">
    <name type="scientific">Clostridium lentum</name>
    <dbReference type="NCBI Taxonomy" id="2763037"/>
    <lineage>
        <taxon>Bacteria</taxon>
        <taxon>Bacillati</taxon>
        <taxon>Bacillota</taxon>
        <taxon>Clostridia</taxon>
        <taxon>Eubacteriales</taxon>
        <taxon>Clostridiaceae</taxon>
        <taxon>Clostridium</taxon>
    </lineage>
</organism>
<keyword evidence="1" id="KW-0328">Glycosyltransferase</keyword>
<comment type="caution">
    <text evidence="4">The sequence shown here is derived from an EMBL/GenBank/DDBJ whole genome shotgun (WGS) entry which is preliminary data.</text>
</comment>
<evidence type="ECO:0000313" key="4">
    <source>
        <dbReference type="EMBL" id="MBC5638944.1"/>
    </source>
</evidence>
<reference evidence="4" key="1">
    <citation type="submission" date="2020-08" db="EMBL/GenBank/DDBJ databases">
        <title>Genome public.</title>
        <authorList>
            <person name="Liu C."/>
            <person name="Sun Q."/>
        </authorList>
    </citation>
    <scope>NUCLEOTIDE SEQUENCE</scope>
    <source>
        <strain evidence="4">NSJ-42</strain>
    </source>
</reference>
<dbReference type="PANTHER" id="PTHR22916:SF51">
    <property type="entry name" value="GLYCOSYLTRANSFERASE EPSH-RELATED"/>
    <property type="match status" value="1"/>
</dbReference>
<dbReference type="EMBL" id="JACOOQ010000001">
    <property type="protein sequence ID" value="MBC5638944.1"/>
    <property type="molecule type" value="Genomic_DNA"/>
</dbReference>
<sequence>MSNISISVLMPVYNSEKFLLETVQAVINQSYTDWELILVDDGSTDNSKEICTKLMNDDKRIKYIFQENLGVSHTRNVALENAQGKYIVFVDSDDLIHEDYLKILINSIEKNNSDVSVCNFIERKILNTGKIEDITREFYLKEVMEMSEMKDYIMDFGNSGLLNPLWNKIYKRQIIENNNITFDEDIKTGEDFIFNLQYFRKTKKISFIKEKLYYYIRRNNNSITYQYIENMYERGWEIHSLLESFLEDMNFYSNENAYVLYGNHLTGAFSAFLNLYHDNCKLTSKEKREYIRRIIDRPYVKKCAVNRKSDKGIIGLTSFLVRMNNTLLISAAFKGISLARKVKA</sequence>
<name>A0A8I0AAM7_9CLOT</name>
<dbReference type="RefSeq" id="WP_022212208.1">
    <property type="nucleotide sequence ID" value="NZ_JACOOQ010000001.1"/>
</dbReference>
<dbReference type="Proteomes" id="UP000662088">
    <property type="component" value="Unassembled WGS sequence"/>
</dbReference>
<dbReference type="GO" id="GO:0016757">
    <property type="term" value="F:glycosyltransferase activity"/>
    <property type="evidence" value="ECO:0007669"/>
    <property type="project" value="UniProtKB-KW"/>
</dbReference>
<evidence type="ECO:0000256" key="2">
    <source>
        <dbReference type="ARBA" id="ARBA00022679"/>
    </source>
</evidence>
<dbReference type="InterPro" id="IPR001173">
    <property type="entry name" value="Glyco_trans_2-like"/>
</dbReference>
<dbReference type="SUPFAM" id="SSF53448">
    <property type="entry name" value="Nucleotide-diphospho-sugar transferases"/>
    <property type="match status" value="1"/>
</dbReference>
<dbReference type="AlphaFoldDB" id="A0A8I0AAM7"/>
<evidence type="ECO:0000313" key="5">
    <source>
        <dbReference type="Proteomes" id="UP000662088"/>
    </source>
</evidence>
<accession>A0A8I0AAM7</accession>
<dbReference type="Gene3D" id="3.90.550.10">
    <property type="entry name" value="Spore Coat Polysaccharide Biosynthesis Protein SpsA, Chain A"/>
    <property type="match status" value="1"/>
</dbReference>
<proteinExistence type="predicted"/>
<keyword evidence="2 4" id="KW-0808">Transferase</keyword>
<evidence type="ECO:0000256" key="1">
    <source>
        <dbReference type="ARBA" id="ARBA00022676"/>
    </source>
</evidence>
<evidence type="ECO:0000259" key="3">
    <source>
        <dbReference type="Pfam" id="PF00535"/>
    </source>
</evidence>
<dbReference type="InterPro" id="IPR029044">
    <property type="entry name" value="Nucleotide-diphossugar_trans"/>
</dbReference>
<dbReference type="CDD" id="cd00761">
    <property type="entry name" value="Glyco_tranf_GTA_type"/>
    <property type="match status" value="1"/>
</dbReference>
<dbReference type="PANTHER" id="PTHR22916">
    <property type="entry name" value="GLYCOSYLTRANSFERASE"/>
    <property type="match status" value="1"/>
</dbReference>
<protein>
    <submittedName>
        <fullName evidence="4">Glycosyltransferase family 2 protein</fullName>
    </submittedName>
</protein>